<dbReference type="EMBL" id="AFQF01000766">
    <property type="protein sequence ID" value="EGU86920.1"/>
    <property type="molecule type" value="Genomic_DNA"/>
</dbReference>
<protein>
    <recommendedName>
        <fullName evidence="5">Azaphilone pigments biosynthesis cluster protein L N-terminal domain-containing protein</fullName>
    </recommendedName>
</protein>
<feature type="domain" description="Azaphilone pigments biosynthesis cluster protein L N-terminal" evidence="5">
    <location>
        <begin position="8"/>
        <end position="175"/>
    </location>
</feature>
<dbReference type="InterPro" id="IPR031348">
    <property type="entry name" value="PigL_N"/>
</dbReference>
<evidence type="ECO:0000313" key="6">
    <source>
        <dbReference type="EMBL" id="EGU86920.1"/>
    </source>
</evidence>
<dbReference type="InterPro" id="IPR036770">
    <property type="entry name" value="Ankyrin_rpt-contain_sf"/>
</dbReference>
<dbReference type="PANTHER" id="PTHR24166">
    <property type="entry name" value="ROLLING PEBBLES, ISOFORM B"/>
    <property type="match status" value="1"/>
</dbReference>
<reference evidence="6" key="1">
    <citation type="journal article" date="2012" name="Mol. Plant Microbe Interact.">
        <title>A highly conserved effector in Fusarium oxysporum is required for full virulence on Arabidopsis.</title>
        <authorList>
            <person name="Thatcher L.F."/>
            <person name="Gardiner D.M."/>
            <person name="Kazan K."/>
            <person name="Manners J."/>
        </authorList>
    </citation>
    <scope>NUCLEOTIDE SEQUENCE [LARGE SCALE GENOMIC DNA]</scope>
    <source>
        <strain evidence="6">Fo5176</strain>
    </source>
</reference>
<organism evidence="6">
    <name type="scientific">Fusarium oxysporum (strain Fo5176)</name>
    <name type="common">Fusarium vascular wilt</name>
    <dbReference type="NCBI Taxonomy" id="660025"/>
    <lineage>
        <taxon>Eukaryota</taxon>
        <taxon>Fungi</taxon>
        <taxon>Dikarya</taxon>
        <taxon>Ascomycota</taxon>
        <taxon>Pezizomycotina</taxon>
        <taxon>Sordariomycetes</taxon>
        <taxon>Hypocreomycetidae</taxon>
        <taxon>Hypocreales</taxon>
        <taxon>Nectriaceae</taxon>
        <taxon>Fusarium</taxon>
        <taxon>Fusarium oxysporum species complex</taxon>
    </lineage>
</organism>
<evidence type="ECO:0000256" key="2">
    <source>
        <dbReference type="ARBA" id="ARBA00023043"/>
    </source>
</evidence>
<dbReference type="STRING" id="660025.F9F837"/>
<feature type="repeat" description="ANK" evidence="3">
    <location>
        <begin position="539"/>
        <end position="573"/>
    </location>
</feature>
<gene>
    <name evidence="6" type="ORF">FOXB_02562</name>
</gene>
<dbReference type="PANTHER" id="PTHR24166:SF48">
    <property type="entry name" value="PROTEIN VAPYRIN"/>
    <property type="match status" value="1"/>
</dbReference>
<sequence>MPREKTPMDPLSLTTSIITIIATAAKLSKGLRSLYELRHAPQEILELINEVSELQALLRLVQQAIRSASLSTLPYEDQVTFEKLLESVQELLDELTSLVAACTRNPTAGRLESITAWLKSRRKVENIRTRFPRAHRNINTALIALGNIHRQQDNQVILDIYDLVLHQTKESVASRQIEQQSSLLSAEPENAIPILSEKEYLASTSHCTNNGPRSTFASIRASIRTESCDRHCLCQCHVRTNMESSRWLGQVLGTLFWTYTGTPTPMTRPCDAAECIRRQGSSQHLTYHFPPWMVRRAFMLTTSYGSLSGLSGSWSIGFPRAISASHKVWQHIERHECEELVKLLRTRSIYGNDLADDDGTSLLIYALKFRSNDAVELLLEYGASLDLVDPRGILIGDSSARAYGQSSLLIDRPKRRPAWSARIEFNSGEPGFINDLHFTPLHYIITGLERADLDQQLRLNRSYLDTPDCFGRSLLHWAVIMGNYSATEALLRNGASPNTVDKEQMTPLHDMFLCPSSSQVQCSQLLLDAGANVDSLDAWKRTPLRIIVGYGSANQDFLRLLLARGADIKCSDMYGQSPLLKSIQGALETTQLLLSHGADTEARDIYGNTPILEAIYRDKPEKVRMLLEHGAKITEPFELKPGRRARDGPIHFLDFVLWYGNIEVMRVVEEIVLANPHCRLCYPTDKFGDFQKIRRANGRKSGEEEFETFSRILSKLQPRTDSQDIEAEVFFDAHDCAADGALCCI</sequence>
<dbReference type="Gene3D" id="1.25.40.20">
    <property type="entry name" value="Ankyrin repeat-containing domain"/>
    <property type="match status" value="1"/>
</dbReference>
<feature type="coiled-coil region" evidence="4">
    <location>
        <begin position="44"/>
        <end position="105"/>
    </location>
</feature>
<name>F9F837_FUSOF</name>
<feature type="repeat" description="ANK" evidence="3">
    <location>
        <begin position="606"/>
        <end position="638"/>
    </location>
</feature>
<accession>F9F837</accession>
<keyword evidence="1" id="KW-0677">Repeat</keyword>
<dbReference type="Pfam" id="PF17111">
    <property type="entry name" value="PigL_N"/>
    <property type="match status" value="1"/>
</dbReference>
<evidence type="ECO:0000259" key="5">
    <source>
        <dbReference type="Pfam" id="PF17111"/>
    </source>
</evidence>
<dbReference type="InterPro" id="IPR002110">
    <property type="entry name" value="Ankyrin_rpt"/>
</dbReference>
<dbReference type="PROSITE" id="PS50297">
    <property type="entry name" value="ANK_REP_REGION"/>
    <property type="match status" value="3"/>
</dbReference>
<keyword evidence="4" id="KW-0175">Coiled coil</keyword>
<dbReference type="InterPro" id="IPR050889">
    <property type="entry name" value="Dendritic_Spine_Reg/Scaffold"/>
</dbReference>
<dbReference type="SUPFAM" id="SSF48403">
    <property type="entry name" value="Ankyrin repeat"/>
    <property type="match status" value="1"/>
</dbReference>
<dbReference type="Pfam" id="PF12796">
    <property type="entry name" value="Ank_2"/>
    <property type="match status" value="2"/>
</dbReference>
<evidence type="ECO:0000256" key="1">
    <source>
        <dbReference type="ARBA" id="ARBA00022737"/>
    </source>
</evidence>
<evidence type="ECO:0000256" key="3">
    <source>
        <dbReference type="PROSITE-ProRule" id="PRU00023"/>
    </source>
</evidence>
<keyword evidence="2 3" id="KW-0040">ANK repeat</keyword>
<evidence type="ECO:0000256" key="4">
    <source>
        <dbReference type="SAM" id="Coils"/>
    </source>
</evidence>
<feature type="repeat" description="ANK" evidence="3">
    <location>
        <begin position="358"/>
        <end position="390"/>
    </location>
</feature>
<comment type="caution">
    <text evidence="6">The sequence shown here is derived from an EMBL/GenBank/DDBJ whole genome shotgun (WGS) entry which is preliminary data.</text>
</comment>
<dbReference type="AlphaFoldDB" id="F9F837"/>
<dbReference type="OrthoDB" id="195446at2759"/>
<dbReference type="PROSITE" id="PS50088">
    <property type="entry name" value="ANK_REPEAT"/>
    <property type="match status" value="4"/>
</dbReference>
<dbReference type="SMART" id="SM00248">
    <property type="entry name" value="ANK"/>
    <property type="match status" value="6"/>
</dbReference>
<proteinExistence type="predicted"/>
<feature type="repeat" description="ANK" evidence="3">
    <location>
        <begin position="470"/>
        <end position="502"/>
    </location>
</feature>